<feature type="domain" description="Recombinase" evidence="7">
    <location>
        <begin position="156"/>
        <end position="277"/>
    </location>
</feature>
<proteinExistence type="predicted"/>
<keyword evidence="2" id="KW-0238">DNA-binding</keyword>
<evidence type="ECO:0000256" key="3">
    <source>
        <dbReference type="ARBA" id="ARBA00023172"/>
    </source>
</evidence>
<evidence type="ECO:0000256" key="2">
    <source>
        <dbReference type="ARBA" id="ARBA00023125"/>
    </source>
</evidence>
<feature type="domain" description="Resolvase/invertase-type recombinase catalytic" evidence="6">
    <location>
        <begin position="2"/>
        <end position="149"/>
    </location>
</feature>
<dbReference type="Pfam" id="PF00239">
    <property type="entry name" value="Resolvase"/>
    <property type="match status" value="1"/>
</dbReference>
<dbReference type="AlphaFoldDB" id="A0A3M8DUT2"/>
<protein>
    <submittedName>
        <fullName evidence="8">Recombinase family protein</fullName>
    </submittedName>
</protein>
<dbReference type="PANTHER" id="PTHR30461">
    <property type="entry name" value="DNA-INVERTASE FROM LAMBDOID PROPHAGE"/>
    <property type="match status" value="1"/>
</dbReference>
<dbReference type="Pfam" id="PF13408">
    <property type="entry name" value="Zn_ribbon_recom"/>
    <property type="match status" value="1"/>
</dbReference>
<dbReference type="InterPro" id="IPR011109">
    <property type="entry name" value="DNA_bind_recombinase_dom"/>
</dbReference>
<dbReference type="PROSITE" id="PS51736">
    <property type="entry name" value="RECOMBINASES_3"/>
    <property type="match status" value="1"/>
</dbReference>
<dbReference type="InterPro" id="IPR050639">
    <property type="entry name" value="SSR_resolvase"/>
</dbReference>
<dbReference type="Gene3D" id="3.90.1750.20">
    <property type="entry name" value="Putative Large Serine Recombinase, Chain B, Domain 2"/>
    <property type="match status" value="1"/>
</dbReference>
<dbReference type="Proteomes" id="UP000271031">
    <property type="component" value="Unassembled WGS sequence"/>
</dbReference>
<dbReference type="InterPro" id="IPR036162">
    <property type="entry name" value="Resolvase-like_N_sf"/>
</dbReference>
<organism evidence="8 9">
    <name type="scientific">Brevibacillus fluminis</name>
    <dbReference type="NCBI Taxonomy" id="511487"/>
    <lineage>
        <taxon>Bacteria</taxon>
        <taxon>Bacillati</taxon>
        <taxon>Bacillota</taxon>
        <taxon>Bacilli</taxon>
        <taxon>Bacillales</taxon>
        <taxon>Paenibacillaceae</taxon>
        <taxon>Brevibacillus</taxon>
    </lineage>
</organism>
<dbReference type="SUPFAM" id="SSF53041">
    <property type="entry name" value="Resolvase-like"/>
    <property type="match status" value="1"/>
</dbReference>
<evidence type="ECO:0000259" key="6">
    <source>
        <dbReference type="PROSITE" id="PS51736"/>
    </source>
</evidence>
<dbReference type="InterPro" id="IPR025827">
    <property type="entry name" value="Zn_ribbon_recom_dom"/>
</dbReference>
<dbReference type="PROSITE" id="PS00397">
    <property type="entry name" value="RECOMBINASES_1"/>
    <property type="match status" value="1"/>
</dbReference>
<dbReference type="GO" id="GO:0000150">
    <property type="term" value="F:DNA strand exchange activity"/>
    <property type="evidence" value="ECO:0007669"/>
    <property type="project" value="InterPro"/>
</dbReference>
<evidence type="ECO:0000313" key="9">
    <source>
        <dbReference type="Proteomes" id="UP000271031"/>
    </source>
</evidence>
<evidence type="ECO:0000313" key="8">
    <source>
        <dbReference type="EMBL" id="RNB91279.1"/>
    </source>
</evidence>
<dbReference type="GO" id="GO:0015074">
    <property type="term" value="P:DNA integration"/>
    <property type="evidence" value="ECO:0007669"/>
    <property type="project" value="UniProtKB-KW"/>
</dbReference>
<accession>A0A3M8DUT2</accession>
<dbReference type="InterPro" id="IPR038109">
    <property type="entry name" value="DNA_bind_recomb_sf"/>
</dbReference>
<comment type="caution">
    <text evidence="8">The sequence shown here is derived from an EMBL/GenBank/DDBJ whole genome shotgun (WGS) entry which is preliminary data.</text>
</comment>
<dbReference type="GO" id="GO:0003677">
    <property type="term" value="F:DNA binding"/>
    <property type="evidence" value="ECO:0007669"/>
    <property type="project" value="UniProtKB-KW"/>
</dbReference>
<evidence type="ECO:0000256" key="5">
    <source>
        <dbReference type="PROSITE-ProRule" id="PRU10137"/>
    </source>
</evidence>
<feature type="active site" description="O-(5'-phospho-DNA)-serine intermediate" evidence="4 5">
    <location>
        <position position="10"/>
    </location>
</feature>
<dbReference type="PANTHER" id="PTHR30461:SF23">
    <property type="entry name" value="DNA RECOMBINASE-RELATED"/>
    <property type="match status" value="1"/>
</dbReference>
<keyword evidence="3" id="KW-0233">DNA recombination</keyword>
<keyword evidence="9" id="KW-1185">Reference proteome</keyword>
<dbReference type="OrthoDB" id="9811097at2"/>
<dbReference type="Pfam" id="PF07508">
    <property type="entry name" value="Recombinase"/>
    <property type="match status" value="1"/>
</dbReference>
<dbReference type="RefSeq" id="WP_122917132.1">
    <property type="nucleotide sequence ID" value="NZ_RHHQ01000006.1"/>
</dbReference>
<sequence length="488" mass="56758">MKVALYIRVSTDEQAREGFSIPEQHERLVSFCTAHGWSDYECFIDDGYSAKDTERPAFQQMMTDIREGRIQTVMTTKIDRLTRRLIDLLTFIDELDAHQCSYKSASETFDTSTAVGRMVLQLLGVFAEFERERIAERVRETMYHAVQRGKVVTAPCFGYDVQDGRYLINEEEARWVRIMAERIIAGQGTWTIAKMLNDHGVLTKRGREWTLKAVRVYLWKNERLRGHTVWNQHYRKNRKQIERPAREWLVVRNTHEPILDQETYENLQARLEQNQHLAPRAKRSGYLLSGLVRCGHCGSSMNGMKAVTRNKEQTYVSMKYVCAAYQKKAQCFYHFIHTTVLEEHVLQEILAISETDIAVALETLPPPENRQHDELAQTKKQLATLEGRFQRQIRAFEIGILDENDLLEAKKRLTQEKHEVLAKIQALEKAMSAGISEEEVREKITSRVFHMKAVLETNDREQLKTIIRGLVHQITVFEGNRIELIFSV</sequence>
<name>A0A3M8DUT2_9BACL</name>
<keyword evidence="1" id="KW-0229">DNA integration</keyword>
<dbReference type="CDD" id="cd03768">
    <property type="entry name" value="SR_ResInv"/>
    <property type="match status" value="1"/>
</dbReference>
<dbReference type="InterPro" id="IPR006119">
    <property type="entry name" value="Resolv_N"/>
</dbReference>
<dbReference type="Gene3D" id="3.40.50.1390">
    <property type="entry name" value="Resolvase, N-terminal catalytic domain"/>
    <property type="match status" value="1"/>
</dbReference>
<evidence type="ECO:0000259" key="7">
    <source>
        <dbReference type="PROSITE" id="PS51737"/>
    </source>
</evidence>
<reference evidence="8 9" key="1">
    <citation type="submission" date="2018-10" db="EMBL/GenBank/DDBJ databases">
        <title>Phylogenomics of Brevibacillus.</title>
        <authorList>
            <person name="Dunlap C."/>
        </authorList>
    </citation>
    <scope>NUCLEOTIDE SEQUENCE [LARGE SCALE GENOMIC DNA]</scope>
    <source>
        <strain evidence="8 9">JCM 15716</strain>
    </source>
</reference>
<evidence type="ECO:0000256" key="4">
    <source>
        <dbReference type="PIRSR" id="PIRSR606118-50"/>
    </source>
</evidence>
<gene>
    <name evidence="8" type="ORF">EDM56_06785</name>
</gene>
<dbReference type="PROSITE" id="PS51737">
    <property type="entry name" value="RECOMBINASE_DNA_BIND"/>
    <property type="match status" value="1"/>
</dbReference>
<dbReference type="InterPro" id="IPR006118">
    <property type="entry name" value="Recombinase_CS"/>
</dbReference>
<evidence type="ECO:0000256" key="1">
    <source>
        <dbReference type="ARBA" id="ARBA00022908"/>
    </source>
</evidence>
<dbReference type="EMBL" id="RHHQ01000006">
    <property type="protein sequence ID" value="RNB91279.1"/>
    <property type="molecule type" value="Genomic_DNA"/>
</dbReference>
<dbReference type="SMART" id="SM00857">
    <property type="entry name" value="Resolvase"/>
    <property type="match status" value="1"/>
</dbReference>